<reference evidence="2 4" key="2">
    <citation type="journal article" date="2014" name="BMC Genomics">
        <title>An improved genome release (version Mt4.0) for the model legume Medicago truncatula.</title>
        <authorList>
            <person name="Tang H."/>
            <person name="Krishnakumar V."/>
            <person name="Bidwell S."/>
            <person name="Rosen B."/>
            <person name="Chan A."/>
            <person name="Zhou S."/>
            <person name="Gentzbittel L."/>
            <person name="Childs K.L."/>
            <person name="Yandell M."/>
            <person name="Gundlach H."/>
            <person name="Mayer K.F."/>
            <person name="Schwartz D.C."/>
            <person name="Town C.D."/>
        </authorList>
    </citation>
    <scope>GENOME REANNOTATION</scope>
    <source>
        <strain evidence="3 4">cv. Jemalong A17</strain>
    </source>
</reference>
<dbReference type="PANTHER" id="PTHR46929">
    <property type="entry name" value="EXPRESSED PROTEIN"/>
    <property type="match status" value="1"/>
</dbReference>
<dbReference type="Pfam" id="PF12776">
    <property type="entry name" value="Myb_DNA-bind_3"/>
    <property type="match status" value="1"/>
</dbReference>
<feature type="domain" description="Myb/SANT-like" evidence="1">
    <location>
        <begin position="1"/>
        <end position="61"/>
    </location>
</feature>
<dbReference type="InterPro" id="IPR024752">
    <property type="entry name" value="Myb/SANT-like_dom"/>
</dbReference>
<reference evidence="3" key="3">
    <citation type="submission" date="2015-04" db="UniProtKB">
        <authorList>
            <consortium name="EnsemblPlants"/>
        </authorList>
    </citation>
    <scope>IDENTIFICATION</scope>
    <source>
        <strain evidence="3">cv. Jemalong A17</strain>
    </source>
</reference>
<evidence type="ECO:0000313" key="3">
    <source>
        <dbReference type="EnsemblPlants" id="AES90997"/>
    </source>
</evidence>
<dbReference type="EnsemblPlants" id="AES90997">
    <property type="protein sequence ID" value="AES90997"/>
    <property type="gene ID" value="MTR_4g102100"/>
</dbReference>
<keyword evidence="4" id="KW-1185">Reference proteome</keyword>
<dbReference type="PaxDb" id="3880-AES90997"/>
<name>G7JK85_MEDTR</name>
<dbReference type="GO" id="GO:0003677">
    <property type="term" value="F:DNA binding"/>
    <property type="evidence" value="ECO:0007669"/>
    <property type="project" value="UniProtKB-KW"/>
</dbReference>
<dbReference type="HOGENOM" id="CLU_2609656_0_0_1"/>
<keyword evidence="2" id="KW-0238">DNA-binding</keyword>
<protein>
    <submittedName>
        <fullName evidence="2">Myb/SANT-like DNA-binding domain protein</fullName>
    </submittedName>
</protein>
<evidence type="ECO:0000313" key="2">
    <source>
        <dbReference type="EMBL" id="AES90997.1"/>
    </source>
</evidence>
<accession>G7JK85</accession>
<gene>
    <name evidence="2" type="ordered locus">MTR_4g102100</name>
</gene>
<evidence type="ECO:0000259" key="1">
    <source>
        <dbReference type="Pfam" id="PF12776"/>
    </source>
</evidence>
<proteinExistence type="predicted"/>
<dbReference type="EMBL" id="CM001220">
    <property type="protein sequence ID" value="AES90997.1"/>
    <property type="molecule type" value="Genomic_DNA"/>
</dbReference>
<dbReference type="AlphaFoldDB" id="G7JK85"/>
<organism evidence="2 4">
    <name type="scientific">Medicago truncatula</name>
    <name type="common">Barrel medic</name>
    <name type="synonym">Medicago tribuloides</name>
    <dbReference type="NCBI Taxonomy" id="3880"/>
    <lineage>
        <taxon>Eukaryota</taxon>
        <taxon>Viridiplantae</taxon>
        <taxon>Streptophyta</taxon>
        <taxon>Embryophyta</taxon>
        <taxon>Tracheophyta</taxon>
        <taxon>Spermatophyta</taxon>
        <taxon>Magnoliopsida</taxon>
        <taxon>eudicotyledons</taxon>
        <taxon>Gunneridae</taxon>
        <taxon>Pentapetalae</taxon>
        <taxon>rosids</taxon>
        <taxon>fabids</taxon>
        <taxon>Fabales</taxon>
        <taxon>Fabaceae</taxon>
        <taxon>Papilionoideae</taxon>
        <taxon>50 kb inversion clade</taxon>
        <taxon>NPAAA clade</taxon>
        <taxon>Hologalegina</taxon>
        <taxon>IRL clade</taxon>
        <taxon>Trifolieae</taxon>
        <taxon>Medicago</taxon>
    </lineage>
</organism>
<sequence>MVEALGSTIGPSITKNHIKNRMKTLKNHFDEAYDLFHILSGFSWDPITRNFHAEDEVWDEFIKGQPHAARWRKMQIKAL</sequence>
<reference evidence="2 4" key="1">
    <citation type="journal article" date="2011" name="Nature">
        <title>The Medicago genome provides insight into the evolution of rhizobial symbioses.</title>
        <authorList>
            <person name="Young N.D."/>
            <person name="Debelle F."/>
            <person name="Oldroyd G.E."/>
            <person name="Geurts R."/>
            <person name="Cannon S.B."/>
            <person name="Udvardi M.K."/>
            <person name="Benedito V.A."/>
            <person name="Mayer K.F."/>
            <person name="Gouzy J."/>
            <person name="Schoof H."/>
            <person name="Van de Peer Y."/>
            <person name="Proost S."/>
            <person name="Cook D.R."/>
            <person name="Meyers B.C."/>
            <person name="Spannagl M."/>
            <person name="Cheung F."/>
            <person name="De Mita S."/>
            <person name="Krishnakumar V."/>
            <person name="Gundlach H."/>
            <person name="Zhou S."/>
            <person name="Mudge J."/>
            <person name="Bharti A.K."/>
            <person name="Murray J.D."/>
            <person name="Naoumkina M.A."/>
            <person name="Rosen B."/>
            <person name="Silverstein K.A."/>
            <person name="Tang H."/>
            <person name="Rombauts S."/>
            <person name="Zhao P.X."/>
            <person name="Zhou P."/>
            <person name="Barbe V."/>
            <person name="Bardou P."/>
            <person name="Bechner M."/>
            <person name="Bellec A."/>
            <person name="Berger A."/>
            <person name="Berges H."/>
            <person name="Bidwell S."/>
            <person name="Bisseling T."/>
            <person name="Choisne N."/>
            <person name="Couloux A."/>
            <person name="Denny R."/>
            <person name="Deshpande S."/>
            <person name="Dai X."/>
            <person name="Doyle J.J."/>
            <person name="Dudez A.M."/>
            <person name="Farmer A.D."/>
            <person name="Fouteau S."/>
            <person name="Franken C."/>
            <person name="Gibelin C."/>
            <person name="Gish J."/>
            <person name="Goldstein S."/>
            <person name="Gonzalez A.J."/>
            <person name="Green P.J."/>
            <person name="Hallab A."/>
            <person name="Hartog M."/>
            <person name="Hua A."/>
            <person name="Humphray S.J."/>
            <person name="Jeong D.H."/>
            <person name="Jing Y."/>
            <person name="Jocker A."/>
            <person name="Kenton S.M."/>
            <person name="Kim D.J."/>
            <person name="Klee K."/>
            <person name="Lai H."/>
            <person name="Lang C."/>
            <person name="Lin S."/>
            <person name="Macmil S.L."/>
            <person name="Magdelenat G."/>
            <person name="Matthews L."/>
            <person name="McCorrison J."/>
            <person name="Monaghan E.L."/>
            <person name="Mun J.H."/>
            <person name="Najar F.Z."/>
            <person name="Nicholson C."/>
            <person name="Noirot C."/>
            <person name="O'Bleness M."/>
            <person name="Paule C.R."/>
            <person name="Poulain J."/>
            <person name="Prion F."/>
            <person name="Qin B."/>
            <person name="Qu C."/>
            <person name="Retzel E.F."/>
            <person name="Riddle C."/>
            <person name="Sallet E."/>
            <person name="Samain S."/>
            <person name="Samson N."/>
            <person name="Sanders I."/>
            <person name="Saurat O."/>
            <person name="Scarpelli C."/>
            <person name="Schiex T."/>
            <person name="Segurens B."/>
            <person name="Severin A.J."/>
            <person name="Sherrier D.J."/>
            <person name="Shi R."/>
            <person name="Sims S."/>
            <person name="Singer S.R."/>
            <person name="Sinharoy S."/>
            <person name="Sterck L."/>
            <person name="Viollet A."/>
            <person name="Wang B.B."/>
            <person name="Wang K."/>
            <person name="Wang M."/>
            <person name="Wang X."/>
            <person name="Warfsmann J."/>
            <person name="Weissenbach J."/>
            <person name="White D.D."/>
            <person name="White J.D."/>
            <person name="Wiley G.B."/>
            <person name="Wincker P."/>
            <person name="Xing Y."/>
            <person name="Yang L."/>
            <person name="Yao Z."/>
            <person name="Ying F."/>
            <person name="Zhai J."/>
            <person name="Zhou L."/>
            <person name="Zuber A."/>
            <person name="Denarie J."/>
            <person name="Dixon R.A."/>
            <person name="May G.D."/>
            <person name="Schwartz D.C."/>
            <person name="Rogers J."/>
            <person name="Quetier F."/>
            <person name="Town C.D."/>
            <person name="Roe B.A."/>
        </authorList>
    </citation>
    <scope>NUCLEOTIDE SEQUENCE [LARGE SCALE GENOMIC DNA]</scope>
    <source>
        <strain evidence="2">A17</strain>
        <strain evidence="3 4">cv. Jemalong A17</strain>
    </source>
</reference>
<dbReference type="Proteomes" id="UP000002051">
    <property type="component" value="Chromosome 4"/>
</dbReference>
<dbReference type="PANTHER" id="PTHR46929:SF4">
    <property type="entry name" value="MYB_SANT-LIKE DOMAIN-CONTAINING PROTEIN"/>
    <property type="match status" value="1"/>
</dbReference>
<evidence type="ECO:0000313" key="4">
    <source>
        <dbReference type="Proteomes" id="UP000002051"/>
    </source>
</evidence>